<name>A0A9P5JWZ9_9AGAM</name>
<feature type="region of interest" description="Disordered" evidence="2">
    <location>
        <begin position="260"/>
        <end position="284"/>
    </location>
</feature>
<gene>
    <name evidence="4" type="ORF">DFH94DRAFT_781226</name>
</gene>
<keyword evidence="5" id="KW-1185">Reference proteome</keyword>
<keyword evidence="1" id="KW-0862">Zinc</keyword>
<evidence type="ECO:0000313" key="5">
    <source>
        <dbReference type="Proteomes" id="UP000759537"/>
    </source>
</evidence>
<feature type="domain" description="C2H2-type" evidence="3">
    <location>
        <begin position="188"/>
        <end position="211"/>
    </location>
</feature>
<evidence type="ECO:0000256" key="2">
    <source>
        <dbReference type="SAM" id="MobiDB-lite"/>
    </source>
</evidence>
<feature type="region of interest" description="Disordered" evidence="2">
    <location>
        <begin position="128"/>
        <end position="149"/>
    </location>
</feature>
<protein>
    <recommendedName>
        <fullName evidence="3">C2H2-type domain-containing protein</fullName>
    </recommendedName>
</protein>
<evidence type="ECO:0000313" key="4">
    <source>
        <dbReference type="EMBL" id="KAF8466498.1"/>
    </source>
</evidence>
<feature type="compositionally biased region" description="Basic and acidic residues" evidence="2">
    <location>
        <begin position="274"/>
        <end position="284"/>
    </location>
</feature>
<keyword evidence="1" id="KW-0479">Metal-binding</keyword>
<dbReference type="PROSITE" id="PS50157">
    <property type="entry name" value="ZINC_FINGER_C2H2_2"/>
    <property type="match status" value="1"/>
</dbReference>
<reference evidence="4" key="1">
    <citation type="submission" date="2019-10" db="EMBL/GenBank/DDBJ databases">
        <authorList>
            <consortium name="DOE Joint Genome Institute"/>
            <person name="Kuo A."/>
            <person name="Miyauchi S."/>
            <person name="Kiss E."/>
            <person name="Drula E."/>
            <person name="Kohler A."/>
            <person name="Sanchez-Garcia M."/>
            <person name="Andreopoulos B."/>
            <person name="Barry K.W."/>
            <person name="Bonito G."/>
            <person name="Buee M."/>
            <person name="Carver A."/>
            <person name="Chen C."/>
            <person name="Cichocki N."/>
            <person name="Clum A."/>
            <person name="Culley D."/>
            <person name="Crous P.W."/>
            <person name="Fauchery L."/>
            <person name="Girlanda M."/>
            <person name="Hayes R."/>
            <person name="Keri Z."/>
            <person name="LaButti K."/>
            <person name="Lipzen A."/>
            <person name="Lombard V."/>
            <person name="Magnuson J."/>
            <person name="Maillard F."/>
            <person name="Morin E."/>
            <person name="Murat C."/>
            <person name="Nolan M."/>
            <person name="Ohm R."/>
            <person name="Pangilinan J."/>
            <person name="Pereira M."/>
            <person name="Perotto S."/>
            <person name="Peter M."/>
            <person name="Riley R."/>
            <person name="Sitrit Y."/>
            <person name="Stielow B."/>
            <person name="Szollosi G."/>
            <person name="Zifcakova L."/>
            <person name="Stursova M."/>
            <person name="Spatafora J.W."/>
            <person name="Tedersoo L."/>
            <person name="Vaario L.-M."/>
            <person name="Yamada A."/>
            <person name="Yan M."/>
            <person name="Wang P."/>
            <person name="Xu J."/>
            <person name="Bruns T."/>
            <person name="Baldrian P."/>
            <person name="Vilgalys R."/>
            <person name="Henrissat B."/>
            <person name="Grigoriev I.V."/>
            <person name="Hibbett D."/>
            <person name="Nagy L.G."/>
            <person name="Martin F.M."/>
        </authorList>
    </citation>
    <scope>NUCLEOTIDE SEQUENCE</scope>
    <source>
        <strain evidence="4">Prilba</strain>
    </source>
</reference>
<dbReference type="PROSITE" id="PS00028">
    <property type="entry name" value="ZINC_FINGER_C2H2_1"/>
    <property type="match status" value="1"/>
</dbReference>
<evidence type="ECO:0000259" key="3">
    <source>
        <dbReference type="PROSITE" id="PS50157"/>
    </source>
</evidence>
<keyword evidence="1" id="KW-0863">Zinc-finger</keyword>
<reference evidence="4" key="2">
    <citation type="journal article" date="2020" name="Nat. Commun.">
        <title>Large-scale genome sequencing of mycorrhizal fungi provides insights into the early evolution of symbiotic traits.</title>
        <authorList>
            <person name="Miyauchi S."/>
            <person name="Kiss E."/>
            <person name="Kuo A."/>
            <person name="Drula E."/>
            <person name="Kohler A."/>
            <person name="Sanchez-Garcia M."/>
            <person name="Morin E."/>
            <person name="Andreopoulos B."/>
            <person name="Barry K.W."/>
            <person name="Bonito G."/>
            <person name="Buee M."/>
            <person name="Carver A."/>
            <person name="Chen C."/>
            <person name="Cichocki N."/>
            <person name="Clum A."/>
            <person name="Culley D."/>
            <person name="Crous P.W."/>
            <person name="Fauchery L."/>
            <person name="Girlanda M."/>
            <person name="Hayes R.D."/>
            <person name="Keri Z."/>
            <person name="LaButti K."/>
            <person name="Lipzen A."/>
            <person name="Lombard V."/>
            <person name="Magnuson J."/>
            <person name="Maillard F."/>
            <person name="Murat C."/>
            <person name="Nolan M."/>
            <person name="Ohm R.A."/>
            <person name="Pangilinan J."/>
            <person name="Pereira M.F."/>
            <person name="Perotto S."/>
            <person name="Peter M."/>
            <person name="Pfister S."/>
            <person name="Riley R."/>
            <person name="Sitrit Y."/>
            <person name="Stielow J.B."/>
            <person name="Szollosi G."/>
            <person name="Zifcakova L."/>
            <person name="Stursova M."/>
            <person name="Spatafora J.W."/>
            <person name="Tedersoo L."/>
            <person name="Vaario L.M."/>
            <person name="Yamada A."/>
            <person name="Yan M."/>
            <person name="Wang P."/>
            <person name="Xu J."/>
            <person name="Bruns T."/>
            <person name="Baldrian P."/>
            <person name="Vilgalys R."/>
            <person name="Dunand C."/>
            <person name="Henrissat B."/>
            <person name="Grigoriev I.V."/>
            <person name="Hibbett D."/>
            <person name="Nagy L.G."/>
            <person name="Martin F.M."/>
        </authorList>
    </citation>
    <scope>NUCLEOTIDE SEQUENCE</scope>
    <source>
        <strain evidence="4">Prilba</strain>
    </source>
</reference>
<accession>A0A9P5JWZ9</accession>
<dbReference type="AlphaFoldDB" id="A0A9P5JWZ9"/>
<dbReference type="SMART" id="SM00355">
    <property type="entry name" value="ZnF_C2H2"/>
    <property type="match status" value="2"/>
</dbReference>
<dbReference type="Proteomes" id="UP000759537">
    <property type="component" value="Unassembled WGS sequence"/>
</dbReference>
<proteinExistence type="predicted"/>
<dbReference type="Gene3D" id="3.30.160.60">
    <property type="entry name" value="Classic Zinc Finger"/>
    <property type="match status" value="1"/>
</dbReference>
<dbReference type="SUPFAM" id="SSF57667">
    <property type="entry name" value="beta-beta-alpha zinc fingers"/>
    <property type="match status" value="1"/>
</dbReference>
<feature type="compositionally biased region" description="Polar residues" evidence="2">
    <location>
        <begin position="137"/>
        <end position="149"/>
    </location>
</feature>
<feature type="region of interest" description="Disordered" evidence="2">
    <location>
        <begin position="235"/>
        <end position="254"/>
    </location>
</feature>
<dbReference type="InterPro" id="IPR013087">
    <property type="entry name" value="Znf_C2H2_type"/>
</dbReference>
<dbReference type="GO" id="GO:0008270">
    <property type="term" value="F:zinc ion binding"/>
    <property type="evidence" value="ECO:0007669"/>
    <property type="project" value="UniProtKB-KW"/>
</dbReference>
<evidence type="ECO:0000256" key="1">
    <source>
        <dbReference type="PROSITE-ProRule" id="PRU00042"/>
    </source>
</evidence>
<dbReference type="InterPro" id="IPR036236">
    <property type="entry name" value="Znf_C2H2_sf"/>
</dbReference>
<dbReference type="OrthoDB" id="3239134at2759"/>
<sequence length="368" mass="41434">MQPAPAPPPSPASNTRRLVAMEGETYFHPYPYVSLPLGPPVLDEGWSNSWPVDRRAYTQNPQDNGEAISPYELTQDMQAHQGLSDARPSDFMYQTTRLTQHASDEGRTLGNVVAKYNSRMGCESMNVSLDQGHRNTPVDTTRNPSVSSTFPRISCTPTGVQYPQYQAQRFQELEKRPIAAPSRSTSPYSCDICGKAYAQPQGVRRHHREVHDVKICTYCGDFKWGRPYQFRKHLKKQHPSVDPDAVVGRPSESHRKVAMIPKHPPQQQVLPPIPEHDRQGRTEPRLRAPAQLPSAVAELLPFSQPFISSLDYHPQPEHAEPMNTTDLDATYAYVSSVSSTEEHAQRANDSEIAFQNWLAPVFFNSPHM</sequence>
<comment type="caution">
    <text evidence="4">The sequence shown here is derived from an EMBL/GenBank/DDBJ whole genome shotgun (WGS) entry which is preliminary data.</text>
</comment>
<dbReference type="EMBL" id="WHVB01000041">
    <property type="protein sequence ID" value="KAF8466498.1"/>
    <property type="molecule type" value="Genomic_DNA"/>
</dbReference>
<organism evidence="4 5">
    <name type="scientific">Russula ochroleuca</name>
    <dbReference type="NCBI Taxonomy" id="152965"/>
    <lineage>
        <taxon>Eukaryota</taxon>
        <taxon>Fungi</taxon>
        <taxon>Dikarya</taxon>
        <taxon>Basidiomycota</taxon>
        <taxon>Agaricomycotina</taxon>
        <taxon>Agaricomycetes</taxon>
        <taxon>Russulales</taxon>
        <taxon>Russulaceae</taxon>
        <taxon>Russula</taxon>
    </lineage>
</organism>